<evidence type="ECO:0000259" key="1">
    <source>
        <dbReference type="Pfam" id="PF22939"/>
    </source>
</evidence>
<feature type="domain" description="GPI inositol-deacylase winged helix" evidence="1">
    <location>
        <begin position="60"/>
        <end position="147"/>
    </location>
</feature>
<dbReference type="PANTHER" id="PTHR10039:SF14">
    <property type="entry name" value="NACHT DOMAIN-CONTAINING PROTEIN"/>
    <property type="match status" value="1"/>
</dbReference>
<dbReference type="EMBL" id="MQTW01002832">
    <property type="protein sequence ID" value="RYC77120.1"/>
    <property type="molecule type" value="Genomic_DNA"/>
</dbReference>
<dbReference type="Proteomes" id="UP000290540">
    <property type="component" value="Unassembled WGS sequence"/>
</dbReference>
<dbReference type="InterPro" id="IPR054471">
    <property type="entry name" value="GPIID_WHD"/>
</dbReference>
<dbReference type="PANTHER" id="PTHR10039">
    <property type="entry name" value="AMELOGENIN"/>
    <property type="match status" value="1"/>
</dbReference>
<organism evidence="2 3">
    <name type="scientific">Fusarium oxysporum f. sp. narcissi</name>
    <dbReference type="NCBI Taxonomy" id="451672"/>
    <lineage>
        <taxon>Eukaryota</taxon>
        <taxon>Fungi</taxon>
        <taxon>Dikarya</taxon>
        <taxon>Ascomycota</taxon>
        <taxon>Pezizomycotina</taxon>
        <taxon>Sordariomycetes</taxon>
        <taxon>Hypocreomycetidae</taxon>
        <taxon>Hypocreales</taxon>
        <taxon>Nectriaceae</taxon>
        <taxon>Fusarium</taxon>
        <taxon>Fusarium oxysporum species complex</taxon>
    </lineage>
</organism>
<protein>
    <recommendedName>
        <fullName evidence="1">GPI inositol-deacylase winged helix domain-containing protein</fullName>
    </recommendedName>
</protein>
<evidence type="ECO:0000313" key="2">
    <source>
        <dbReference type="EMBL" id="RYC77120.1"/>
    </source>
</evidence>
<accession>A0A4Q2UUB3</accession>
<comment type="caution">
    <text evidence="2">The sequence shown here is derived from an EMBL/GenBank/DDBJ whole genome shotgun (WGS) entry which is preliminary data.</text>
</comment>
<proteinExistence type="predicted"/>
<dbReference type="AlphaFoldDB" id="A0A4Q2UUB3"/>
<name>A0A4Q2UUB3_FUSOX</name>
<feature type="non-terminal residue" evidence="2">
    <location>
        <position position="1"/>
    </location>
</feature>
<evidence type="ECO:0000313" key="3">
    <source>
        <dbReference type="Proteomes" id="UP000290540"/>
    </source>
</evidence>
<reference evidence="2 3" key="1">
    <citation type="submission" date="2016-12" db="EMBL/GenBank/DDBJ databases">
        <title>Draft genome sequence of Fusarium oxysporum causing rot on Narcissus.</title>
        <authorList>
            <person name="Armitage A.D."/>
            <person name="Taylor A."/>
            <person name="Clarkson J.P."/>
            <person name="Harrison R.J."/>
            <person name="Jackson A.C."/>
        </authorList>
    </citation>
    <scope>NUCLEOTIDE SEQUENCE [LARGE SCALE GENOMIC DNA]</scope>
    <source>
        <strain evidence="2 3">N139</strain>
    </source>
</reference>
<sequence>LYLKPDEEQLLLQELRRVPNQIYLWVYLTLELIESDMSIDKTKIREATSSLLRTVDDAYERILAKSSNPEEAKKLLHIIVAAARPLTLAEMDLALALRQSHRSYRDVDDRPQERFGRYIRDLCGLFVTITDSKIYLLHQTAKEFLVPKDDPDPRGDQDNQFIWKSSLQPPESHRILCQICIWHLLFTEFETYPLDENLNESLDGKVSHYLRDHVFLDYSAKNWAAHFRASGIKEDAVIESLRRICDASSSCC</sequence>
<gene>
    <name evidence="2" type="ORF">BFJ63_vAg20006</name>
</gene>
<dbReference type="Pfam" id="PF22939">
    <property type="entry name" value="WHD_GPIID"/>
    <property type="match status" value="1"/>
</dbReference>